<dbReference type="RefSeq" id="XP_052757153.1">
    <property type="nucleotide sequence ID" value="XM_052901193.1"/>
</dbReference>
<reference evidence="4" key="1">
    <citation type="submission" date="2025-08" db="UniProtKB">
        <authorList>
            <consortium name="RefSeq"/>
        </authorList>
    </citation>
    <scope>IDENTIFICATION</scope>
    <source>
        <tissue evidence="4">Whole larvae</tissue>
    </source>
</reference>
<feature type="coiled-coil region" evidence="1">
    <location>
        <begin position="77"/>
        <end position="119"/>
    </location>
</feature>
<evidence type="ECO:0000313" key="4">
    <source>
        <dbReference type="RefSeq" id="XP_052757153.1"/>
    </source>
</evidence>
<proteinExistence type="predicted"/>
<keyword evidence="3" id="KW-1185">Reference proteome</keyword>
<protein>
    <submittedName>
        <fullName evidence="4">Pupal cuticle protein PCP52</fullName>
    </submittedName>
</protein>
<keyword evidence="1" id="KW-0175">Coiled coil</keyword>
<name>A0ABM3N0N2_GALME</name>
<evidence type="ECO:0000313" key="3">
    <source>
        <dbReference type="Proteomes" id="UP001652740"/>
    </source>
</evidence>
<evidence type="ECO:0000256" key="1">
    <source>
        <dbReference type="SAM" id="Coils"/>
    </source>
</evidence>
<organism evidence="3 4">
    <name type="scientific">Galleria mellonella</name>
    <name type="common">Greater wax moth</name>
    <dbReference type="NCBI Taxonomy" id="7137"/>
    <lineage>
        <taxon>Eukaryota</taxon>
        <taxon>Metazoa</taxon>
        <taxon>Ecdysozoa</taxon>
        <taxon>Arthropoda</taxon>
        <taxon>Hexapoda</taxon>
        <taxon>Insecta</taxon>
        <taxon>Pterygota</taxon>
        <taxon>Neoptera</taxon>
        <taxon>Endopterygota</taxon>
        <taxon>Lepidoptera</taxon>
        <taxon>Glossata</taxon>
        <taxon>Ditrysia</taxon>
        <taxon>Pyraloidea</taxon>
        <taxon>Pyralidae</taxon>
        <taxon>Galleriinae</taxon>
        <taxon>Galleria</taxon>
    </lineage>
</organism>
<evidence type="ECO:0000256" key="2">
    <source>
        <dbReference type="SAM" id="MobiDB-lite"/>
    </source>
</evidence>
<gene>
    <name evidence="4" type="primary">LOC113516357</name>
</gene>
<dbReference type="Proteomes" id="UP001652740">
    <property type="component" value="Unplaced"/>
</dbReference>
<sequence length="378" mass="38698">MCSRWHIKTECSIMGVISSLRESYEMRVLILSAFIACATAAPSAPVFGTLTPLTVPYIANIPTISPGDIQAAAIDAKVKVEDALRAAADRNQELLEQAIENQNEKVIEVNDLLKEKSQEAFWSTEDTKWQALTALQTAEAKIDGTLASNADLLGKAVLNGVVVSPVVSRIYSNVIQGVAAADCETPVLKAAEAPEGSKDEGNKDSVQVESSATESESDKAAAGFVRNLEAAQAAAQAQLLSESSAPTADTRAAIAASSEASAAAAPAASLSEASAQSASETGVSAASLSQSPVATPLSAASIAPLPSSSVPLAGVPASAIAATPLTAASLIASPLTLPTLNLEQQWVTGPVFVQPGLKAISPISLQTPFVPTLLKTPC</sequence>
<accession>A0ABM3N0N2</accession>
<feature type="region of interest" description="Disordered" evidence="2">
    <location>
        <begin position="191"/>
        <end position="220"/>
    </location>
</feature>
<feature type="compositionally biased region" description="Polar residues" evidence="2">
    <location>
        <begin position="204"/>
        <end position="214"/>
    </location>
</feature>
<dbReference type="GeneID" id="113516357"/>